<dbReference type="InterPro" id="IPR052953">
    <property type="entry name" value="Ser-rich/MCO-related"/>
</dbReference>
<sequence length="371" mass="38217">MLNRIITSFAALSFATLPAVFAAEHAVTVGGVGILQFNPESLTADPGDVITFTFKQKNHTVSQSTLSNPCQLAENGFDSGFVPVADNNTAGPFPTAQFTVQDSNPVWVFCRQANHCQQGMVFAVNPGNNFDAFKAAATGNTTSANATSTSATATAPVSTTIAAAPISASGPVTVTATVTVSGGQQVTTTYGSYPGSSAPTSAVSTDHKIVVGGPGLLTFSPSNISAQMGDTITFEFQEKNHTATQSSFADPCRSLTETSTSGQVGFDSGFMPVSTTTTNFPTFTIQVNDTSPIWVYCKQTGHCGQGMVFSANAVESGSNNFAAFQSKAKQLNGTSSATSSSSTSAGERRADAHRDVGVAMVVITLAAGMML</sequence>
<dbReference type="AlphaFoldDB" id="A0A165UTA0"/>
<evidence type="ECO:0000256" key="1">
    <source>
        <dbReference type="SAM" id="SignalP"/>
    </source>
</evidence>
<evidence type="ECO:0000313" key="3">
    <source>
        <dbReference type="Proteomes" id="UP000076761"/>
    </source>
</evidence>
<accession>A0A165UTA0</accession>
<dbReference type="STRING" id="1314782.A0A165UTA0"/>
<feature type="signal peptide" evidence="1">
    <location>
        <begin position="1"/>
        <end position="22"/>
    </location>
</feature>
<dbReference type="SUPFAM" id="SSF49503">
    <property type="entry name" value="Cupredoxins"/>
    <property type="match status" value="2"/>
</dbReference>
<organism evidence="2 3">
    <name type="scientific">Neolentinus lepideus HHB14362 ss-1</name>
    <dbReference type="NCBI Taxonomy" id="1314782"/>
    <lineage>
        <taxon>Eukaryota</taxon>
        <taxon>Fungi</taxon>
        <taxon>Dikarya</taxon>
        <taxon>Basidiomycota</taxon>
        <taxon>Agaricomycotina</taxon>
        <taxon>Agaricomycetes</taxon>
        <taxon>Gloeophyllales</taxon>
        <taxon>Gloeophyllaceae</taxon>
        <taxon>Neolentinus</taxon>
    </lineage>
</organism>
<proteinExistence type="predicted"/>
<dbReference type="Proteomes" id="UP000076761">
    <property type="component" value="Unassembled WGS sequence"/>
</dbReference>
<dbReference type="InParanoid" id="A0A165UTA0"/>
<gene>
    <name evidence="2" type="ORF">NEOLEDRAFT_768296</name>
</gene>
<feature type="chain" id="PRO_5007867771" description="Cupredoxin" evidence="1">
    <location>
        <begin position="23"/>
        <end position="371"/>
    </location>
</feature>
<keyword evidence="1" id="KW-0732">Signal</keyword>
<dbReference type="PANTHER" id="PTHR34883:SF15">
    <property type="entry name" value="EXTRACELLULAR SERINE-RICH PROTEIN"/>
    <property type="match status" value="1"/>
</dbReference>
<keyword evidence="3" id="KW-1185">Reference proteome</keyword>
<dbReference type="OrthoDB" id="1921208at2759"/>
<protein>
    <recommendedName>
        <fullName evidence="4">Cupredoxin</fullName>
    </recommendedName>
</protein>
<dbReference type="InterPro" id="IPR008972">
    <property type="entry name" value="Cupredoxin"/>
</dbReference>
<reference evidence="2 3" key="1">
    <citation type="journal article" date="2016" name="Mol. Biol. Evol.">
        <title>Comparative Genomics of Early-Diverging Mushroom-Forming Fungi Provides Insights into the Origins of Lignocellulose Decay Capabilities.</title>
        <authorList>
            <person name="Nagy L.G."/>
            <person name="Riley R."/>
            <person name="Tritt A."/>
            <person name="Adam C."/>
            <person name="Daum C."/>
            <person name="Floudas D."/>
            <person name="Sun H."/>
            <person name="Yadav J.S."/>
            <person name="Pangilinan J."/>
            <person name="Larsson K.H."/>
            <person name="Matsuura K."/>
            <person name="Barry K."/>
            <person name="Labutti K."/>
            <person name="Kuo R."/>
            <person name="Ohm R.A."/>
            <person name="Bhattacharya S.S."/>
            <person name="Shirouzu T."/>
            <person name="Yoshinaga Y."/>
            <person name="Martin F.M."/>
            <person name="Grigoriev I.V."/>
            <person name="Hibbett D.S."/>
        </authorList>
    </citation>
    <scope>NUCLEOTIDE SEQUENCE [LARGE SCALE GENOMIC DNA]</scope>
    <source>
        <strain evidence="2 3">HHB14362 ss-1</strain>
    </source>
</reference>
<dbReference type="CDD" id="cd00920">
    <property type="entry name" value="Cupredoxin"/>
    <property type="match status" value="2"/>
</dbReference>
<evidence type="ECO:0000313" key="2">
    <source>
        <dbReference type="EMBL" id="KZT28669.1"/>
    </source>
</evidence>
<dbReference type="EMBL" id="KV425556">
    <property type="protein sequence ID" value="KZT28669.1"/>
    <property type="molecule type" value="Genomic_DNA"/>
</dbReference>
<name>A0A165UTA0_9AGAM</name>
<evidence type="ECO:0008006" key="4">
    <source>
        <dbReference type="Google" id="ProtNLM"/>
    </source>
</evidence>
<dbReference type="Gene3D" id="2.60.40.420">
    <property type="entry name" value="Cupredoxins - blue copper proteins"/>
    <property type="match status" value="2"/>
</dbReference>
<dbReference type="PANTHER" id="PTHR34883">
    <property type="entry name" value="SERINE-RICH PROTEIN, PUTATIVE-RELATED-RELATED"/>
    <property type="match status" value="1"/>
</dbReference>